<dbReference type="STRING" id="523844.MSTHT_0541"/>
<dbReference type="GeneID" id="41601443"/>
<evidence type="ECO:0000313" key="2">
    <source>
        <dbReference type="Proteomes" id="UP000066529"/>
    </source>
</evidence>
<dbReference type="EMBL" id="CP009501">
    <property type="protein sequence ID" value="AKB12299.1"/>
    <property type="molecule type" value="Genomic_DNA"/>
</dbReference>
<dbReference type="Proteomes" id="UP000066529">
    <property type="component" value="Chromosome"/>
</dbReference>
<dbReference type="NCBIfam" id="TIGR03275">
    <property type="entry name" value="methan_mark_8"/>
    <property type="match status" value="1"/>
</dbReference>
<proteinExistence type="predicted"/>
<dbReference type="PIRSF" id="PIRSF004929">
    <property type="entry name" value="UCP004929"/>
    <property type="match status" value="1"/>
</dbReference>
<dbReference type="Pfam" id="PF09872">
    <property type="entry name" value="DUF2099"/>
    <property type="match status" value="1"/>
</dbReference>
<organism evidence="1 2">
    <name type="scientific">Methanosarcina thermophila (strain ATCC 43570 / DSM 1825 / OCM 12 / VKM B-1830 / TM-1)</name>
    <dbReference type="NCBI Taxonomy" id="523844"/>
    <lineage>
        <taxon>Archaea</taxon>
        <taxon>Methanobacteriati</taxon>
        <taxon>Methanobacteriota</taxon>
        <taxon>Stenosarchaea group</taxon>
        <taxon>Methanomicrobia</taxon>
        <taxon>Methanosarcinales</taxon>
        <taxon>Methanosarcinaceae</taxon>
        <taxon>Methanosarcina</taxon>
    </lineage>
</organism>
<dbReference type="InterPro" id="IPR009181">
    <property type="entry name" value="Methan_mark_8"/>
</dbReference>
<dbReference type="KEGG" id="mthr:MSTHT_0541"/>
<gene>
    <name evidence="1" type="ORF">MSTHT_0541</name>
</gene>
<reference evidence="1 2" key="1">
    <citation type="submission" date="2014-07" db="EMBL/GenBank/DDBJ databases">
        <title>Methanogenic archaea and the global carbon cycle.</title>
        <authorList>
            <person name="Henriksen J.R."/>
            <person name="Luke J."/>
            <person name="Reinhart S."/>
            <person name="Benedict M.N."/>
            <person name="Youngblut N.D."/>
            <person name="Metcalf M.E."/>
            <person name="Whitaker R.J."/>
            <person name="Metcalf W.W."/>
        </authorList>
    </citation>
    <scope>NUCLEOTIDE SEQUENCE [LARGE SCALE GENOMIC DNA]</scope>
    <source>
        <strain evidence="2">ATCC 43570 / DSM 1825 / OCM 12 / VKM B-1830 / TM-1</strain>
    </source>
</reference>
<dbReference type="AlphaFoldDB" id="A0A0E3H8G2"/>
<name>A0A0E3H8G2_METTT</name>
<dbReference type="OrthoDB" id="358516at2157"/>
<dbReference type="PATRIC" id="fig|523844.20.peg.697"/>
<evidence type="ECO:0000313" key="1">
    <source>
        <dbReference type="EMBL" id="AKB12299.1"/>
    </source>
</evidence>
<protein>
    <submittedName>
        <fullName evidence="1">Putative methanogenesis marker protein 8</fullName>
    </submittedName>
</protein>
<dbReference type="RefSeq" id="WP_048166486.1">
    <property type="nucleotide sequence ID" value="NZ_CP009501.1"/>
</dbReference>
<sequence length="282" mass="30685">MPHIIELLGKTRVVVEDGKVIEVGEPEIDWCPLFAKIRGIQKITPEEVRKNMEFRIADFGMFTDKRRLELEDFVGFGASEVMMTGLSRGLLDTTVTACEGAGTVISNNPTLVQGMGGRMSGLVETEPIDGIINGITERGGIVLDPSTAKIDPVAGVKKAAELGYKKIAVTVAFAETAKELRELESELGLDLIIIGVHITGFNEEEARILVENADITTSCASKWVRDIVKPLAQVGTAVPLFALTQKGKELVVERAKDIKSPILINTMPLPVLPENKQPRELK</sequence>
<accession>A0A0E3H8G2</accession>
<dbReference type="HOGENOM" id="CLU_982163_0_0_2"/>